<sequence>MKLNDFLTRELDGRGVVDTNRDVLLEEFFKDPTKYIRDKGVLNEIQAIDRYKRMEGAVKDEMDMEEDVHKLYNNGMYDLLRRPASATEVKASVHEVTKRFLDAAAEEARSPTTKSAPEKLEGLYESVYNARWHHVVEVYDDTEMGMDVREGKQPQPWTYKAVGETLENNDGVEQFGAPRPRLMVLTSDKGMAVLVGGG</sequence>
<name>A0A2V2W606_TRYCR</name>
<dbReference type="InterPro" id="IPR006518">
    <property type="entry name" value="Trypano_RHS"/>
</dbReference>
<feature type="domain" description="DUF7578" evidence="2">
    <location>
        <begin position="1"/>
        <end position="61"/>
    </location>
</feature>
<evidence type="ECO:0000313" key="3">
    <source>
        <dbReference type="EMBL" id="PWV04092.1"/>
    </source>
</evidence>
<dbReference type="InterPro" id="IPR046835">
    <property type="entry name" value="RHS_N"/>
</dbReference>
<dbReference type="VEuPathDB" id="TriTrypDB:TcCL_ESM05555"/>
<dbReference type="VEuPathDB" id="TriTrypDB:C3747_161g85"/>
<dbReference type="VEuPathDB" id="TriTrypDB:TcG_10122"/>
<protein>
    <submittedName>
        <fullName evidence="3">Putative retrotransposon hot spot protein (RHS)</fullName>
    </submittedName>
</protein>
<dbReference type="Pfam" id="PF20445">
    <property type="entry name" value="RHS_N"/>
    <property type="match status" value="1"/>
</dbReference>
<evidence type="ECO:0000313" key="4">
    <source>
        <dbReference type="Proteomes" id="UP000246078"/>
    </source>
</evidence>
<dbReference type="EMBL" id="PRFC01000161">
    <property type="protein sequence ID" value="PWV04092.1"/>
    <property type="molecule type" value="Genomic_DNA"/>
</dbReference>
<dbReference type="NCBIfam" id="TIGR01631">
    <property type="entry name" value="Trypano_RHS"/>
    <property type="match status" value="1"/>
</dbReference>
<dbReference type="VEuPathDB" id="TriTrypDB:C4B63_29g51"/>
<feature type="domain" description="Retrotransposon hot spot protein N-terminal" evidence="1">
    <location>
        <begin position="124"/>
        <end position="191"/>
    </location>
</feature>
<reference evidence="3 4" key="1">
    <citation type="journal article" date="2018" name="Microb. Genom.">
        <title>Expanding an expanded genome: long-read sequencing of Trypanosoma cruzi.</title>
        <authorList>
            <person name="Berna L."/>
            <person name="Rodriguez M."/>
            <person name="Chiribao M.L."/>
            <person name="Parodi-Talice A."/>
            <person name="Pita S."/>
            <person name="Rijo G."/>
            <person name="Alvarez-Valin F."/>
            <person name="Robello C."/>
        </authorList>
    </citation>
    <scope>NUCLEOTIDE SEQUENCE [LARGE SCALE GENOMIC DNA]</scope>
    <source>
        <strain evidence="3 4">TCC</strain>
    </source>
</reference>
<gene>
    <name evidence="3" type="ORF">C3747_161g85</name>
</gene>
<accession>A0A2V2W606</accession>
<dbReference type="InterPro" id="IPR056000">
    <property type="entry name" value="DUF7578"/>
</dbReference>
<comment type="caution">
    <text evidence="3">The sequence shown here is derived from an EMBL/GenBank/DDBJ whole genome shotgun (WGS) entry which is preliminary data.</text>
</comment>
<proteinExistence type="predicted"/>
<dbReference type="Pfam" id="PF24466">
    <property type="entry name" value="DUF7578"/>
    <property type="match status" value="1"/>
</dbReference>
<evidence type="ECO:0000259" key="2">
    <source>
        <dbReference type="Pfam" id="PF24466"/>
    </source>
</evidence>
<evidence type="ECO:0000259" key="1">
    <source>
        <dbReference type="Pfam" id="PF20445"/>
    </source>
</evidence>
<dbReference type="AlphaFoldDB" id="A0A2V2W606"/>
<dbReference type="Proteomes" id="UP000246078">
    <property type="component" value="Unassembled WGS sequence"/>
</dbReference>
<organism evidence="3 4">
    <name type="scientific">Trypanosoma cruzi</name>
    <dbReference type="NCBI Taxonomy" id="5693"/>
    <lineage>
        <taxon>Eukaryota</taxon>
        <taxon>Discoba</taxon>
        <taxon>Euglenozoa</taxon>
        <taxon>Kinetoplastea</taxon>
        <taxon>Metakinetoplastina</taxon>
        <taxon>Trypanosomatida</taxon>
        <taxon>Trypanosomatidae</taxon>
        <taxon>Trypanosoma</taxon>
        <taxon>Schizotrypanum</taxon>
    </lineage>
</organism>
<dbReference type="VEuPathDB" id="TriTrypDB:TCDM_11524"/>